<dbReference type="Pfam" id="PF08843">
    <property type="entry name" value="AbiEii"/>
    <property type="match status" value="1"/>
</dbReference>
<sequence length="280" mass="32530">MDYKIESKRINHPLIKPILEYLIPFFQKKEIKFYIIGATARDIILELHNEQSGRATRDLDIAIAIEDWDKYAEIENDLVQLPNFKKDTHQKQRFIYLDSYEIDLVPYGEIMQQDDKIYWPPDEETAMNVLGFKEAEKHLVNVSIDNQIEVSIVNLASIFLLKSVAWSDRNITSSKDADDIGFILTNYLSINQQRAIDEFYDDIYTIDPFDTIVAAGTLMGIDLNNMIKENSATQEFLSNVIDQEIKLGVESRLFNQIIETNKTISFDQIYQAFIQIKKNI</sequence>
<dbReference type="RefSeq" id="WP_058699634.1">
    <property type="nucleotide sequence ID" value="NZ_CP013690.1"/>
</dbReference>
<dbReference type="AlphaFoldDB" id="A0AAI8G5M3"/>
<name>A0AAI8G5M3_9FLAO</name>
<evidence type="ECO:0000313" key="2">
    <source>
        <dbReference type="Proteomes" id="UP000069030"/>
    </source>
</evidence>
<dbReference type="InterPro" id="IPR014942">
    <property type="entry name" value="AbiEii"/>
</dbReference>
<gene>
    <name evidence="1" type="ORF">AS202_15320</name>
</gene>
<dbReference type="SUPFAM" id="SSF81301">
    <property type="entry name" value="Nucleotidyltransferase"/>
    <property type="match status" value="1"/>
</dbReference>
<dbReference type="Proteomes" id="UP000069030">
    <property type="component" value="Chromosome"/>
</dbReference>
<organism evidence="1 2">
    <name type="scientific">Myroides odoratimimus</name>
    <dbReference type="NCBI Taxonomy" id="76832"/>
    <lineage>
        <taxon>Bacteria</taxon>
        <taxon>Pseudomonadati</taxon>
        <taxon>Bacteroidota</taxon>
        <taxon>Flavobacteriia</taxon>
        <taxon>Flavobacteriales</taxon>
        <taxon>Flavobacteriaceae</taxon>
        <taxon>Myroides</taxon>
    </lineage>
</organism>
<evidence type="ECO:0000313" key="1">
    <source>
        <dbReference type="EMBL" id="ALU27437.1"/>
    </source>
</evidence>
<dbReference type="KEGG" id="mod:AS202_15320"/>
<evidence type="ECO:0008006" key="3">
    <source>
        <dbReference type="Google" id="ProtNLM"/>
    </source>
</evidence>
<proteinExistence type="predicted"/>
<accession>A0AAI8G5M3</accession>
<dbReference type="EMBL" id="CP013690">
    <property type="protein sequence ID" value="ALU27437.1"/>
    <property type="molecule type" value="Genomic_DNA"/>
</dbReference>
<reference evidence="1 2" key="1">
    <citation type="journal article" date="2016" name="J. Zhejiang Univ. Sci. B">
        <title>Antibiotic resistance mechanisms of Myroides sp.</title>
        <authorList>
            <person name="Hu S."/>
            <person name="Yuan S."/>
            <person name="Qu H."/>
            <person name="Jiang T."/>
            <person name="Zhou Y."/>
            <person name="Wang M."/>
            <person name="Ming D."/>
        </authorList>
    </citation>
    <scope>NUCLEOTIDE SEQUENCE [LARGE SCALE GENOMIC DNA]</scope>
    <source>
        <strain evidence="1 2">PR63039</strain>
    </source>
</reference>
<dbReference type="InterPro" id="IPR043519">
    <property type="entry name" value="NT_sf"/>
</dbReference>
<protein>
    <recommendedName>
        <fullName evidence="3">Nucleotidyltransferase</fullName>
    </recommendedName>
</protein>